<dbReference type="FunFam" id="1.25.40.20:FF:000069">
    <property type="entry name" value="Glutaminase, isoform E"/>
    <property type="match status" value="1"/>
</dbReference>
<evidence type="ECO:0000256" key="4">
    <source>
        <dbReference type="ARBA" id="ARBA00022801"/>
    </source>
</evidence>
<sequence>MEASCESVAVMAATLANGGICPVTEEKVLKPDAIRDVLSLMHSCGMYDYSGQFAFKVGLPAKSGVSGGMMIVIPNVMGICSWSPPLDKLGNSVRGVQFCGELVRVFNFHRYDNLKHATNKKDPRRHKYETKGLSIVNLLFSAASGDVAALRRHRLSGMDMALSDYDGRTALHLAAAEGHLDCVQFLLEQCNVPHDQKDRWGNAPLDEAKTFGRVQIVQFLTEWSETRKESDLQNKSESKESKPEEQKEPPKEKLPTKSSEDDSPLP</sequence>
<dbReference type="Gene3D" id="3.40.710.10">
    <property type="entry name" value="DD-peptidase/beta-lactamase superfamily"/>
    <property type="match status" value="1"/>
</dbReference>
<evidence type="ECO:0000256" key="1">
    <source>
        <dbReference type="ARBA" id="ARBA00011076"/>
    </source>
</evidence>
<protein>
    <recommendedName>
        <fullName evidence="3">glutaminase</fullName>
        <ecNumber evidence="3">3.5.1.2</ecNumber>
    </recommendedName>
</protein>
<dbReference type="Pfam" id="PF04960">
    <property type="entry name" value="Glutaminase"/>
    <property type="match status" value="1"/>
</dbReference>
<dbReference type="Pfam" id="PF12796">
    <property type="entry name" value="Ank_2"/>
    <property type="match status" value="1"/>
</dbReference>
<comment type="similarity">
    <text evidence="1">Belongs to the glutaminase family.</text>
</comment>
<dbReference type="GO" id="GO:0006537">
    <property type="term" value="P:glutamate biosynthetic process"/>
    <property type="evidence" value="ECO:0007669"/>
    <property type="project" value="TreeGrafter"/>
</dbReference>
<keyword evidence="8" id="KW-1185">Reference proteome</keyword>
<comment type="subunit">
    <text evidence="2">Homotetramer.</text>
</comment>
<evidence type="ECO:0000256" key="3">
    <source>
        <dbReference type="ARBA" id="ARBA00012918"/>
    </source>
</evidence>
<dbReference type="InterPro" id="IPR036770">
    <property type="entry name" value="Ankyrin_rpt-contain_sf"/>
</dbReference>
<dbReference type="SMART" id="SM00248">
    <property type="entry name" value="ANK"/>
    <property type="match status" value="1"/>
</dbReference>
<accession>A0A6A4K6D3</accession>
<dbReference type="PANTHER" id="PTHR12544:SF29">
    <property type="entry name" value="GLUTAMINASE"/>
    <property type="match status" value="1"/>
</dbReference>
<dbReference type="GO" id="GO:0004359">
    <property type="term" value="F:glutaminase activity"/>
    <property type="evidence" value="ECO:0007669"/>
    <property type="project" value="UniProtKB-EC"/>
</dbReference>
<evidence type="ECO:0000313" key="7">
    <source>
        <dbReference type="EMBL" id="KAF6213432.1"/>
    </source>
</evidence>
<evidence type="ECO:0000313" key="8">
    <source>
        <dbReference type="Proteomes" id="UP000466442"/>
    </source>
</evidence>
<evidence type="ECO:0000256" key="6">
    <source>
        <dbReference type="SAM" id="MobiDB-lite"/>
    </source>
</evidence>
<dbReference type="SUPFAM" id="SSF48403">
    <property type="entry name" value="Ankyrin repeat"/>
    <property type="match status" value="1"/>
</dbReference>
<name>A0A6A4K6D3_APOLU</name>
<organism evidence="7 8">
    <name type="scientific">Apolygus lucorum</name>
    <name type="common">Small green plant bug</name>
    <name type="synonym">Lygocoris lucorum</name>
    <dbReference type="NCBI Taxonomy" id="248454"/>
    <lineage>
        <taxon>Eukaryota</taxon>
        <taxon>Metazoa</taxon>
        <taxon>Ecdysozoa</taxon>
        <taxon>Arthropoda</taxon>
        <taxon>Hexapoda</taxon>
        <taxon>Insecta</taxon>
        <taxon>Pterygota</taxon>
        <taxon>Neoptera</taxon>
        <taxon>Paraneoptera</taxon>
        <taxon>Hemiptera</taxon>
        <taxon>Heteroptera</taxon>
        <taxon>Panheteroptera</taxon>
        <taxon>Cimicomorpha</taxon>
        <taxon>Miridae</taxon>
        <taxon>Mirini</taxon>
        <taxon>Apolygus</taxon>
    </lineage>
</organism>
<gene>
    <name evidence="7" type="ORF">GE061_011151</name>
</gene>
<keyword evidence="4" id="KW-0378">Hydrolase</keyword>
<proteinExistence type="inferred from homology"/>
<dbReference type="PROSITE" id="PS50088">
    <property type="entry name" value="ANK_REPEAT"/>
    <property type="match status" value="1"/>
</dbReference>
<dbReference type="Proteomes" id="UP000466442">
    <property type="component" value="Unassembled WGS sequence"/>
</dbReference>
<dbReference type="PANTHER" id="PTHR12544">
    <property type="entry name" value="GLUTAMINASE"/>
    <property type="match status" value="1"/>
</dbReference>
<dbReference type="InterPro" id="IPR015868">
    <property type="entry name" value="Glutaminase"/>
</dbReference>
<comment type="catalytic activity">
    <reaction evidence="5">
        <text>L-glutamine + H2O = L-glutamate + NH4(+)</text>
        <dbReference type="Rhea" id="RHEA:15889"/>
        <dbReference type="ChEBI" id="CHEBI:15377"/>
        <dbReference type="ChEBI" id="CHEBI:28938"/>
        <dbReference type="ChEBI" id="CHEBI:29985"/>
        <dbReference type="ChEBI" id="CHEBI:58359"/>
        <dbReference type="EC" id="3.5.1.2"/>
    </reaction>
</comment>
<feature type="region of interest" description="Disordered" evidence="6">
    <location>
        <begin position="226"/>
        <end position="266"/>
    </location>
</feature>
<dbReference type="OrthoDB" id="9995210at2759"/>
<evidence type="ECO:0000256" key="2">
    <source>
        <dbReference type="ARBA" id="ARBA00011881"/>
    </source>
</evidence>
<dbReference type="SUPFAM" id="SSF56601">
    <property type="entry name" value="beta-lactamase/transpeptidase-like"/>
    <property type="match status" value="1"/>
</dbReference>
<evidence type="ECO:0000256" key="5">
    <source>
        <dbReference type="ARBA" id="ARBA00049534"/>
    </source>
</evidence>
<dbReference type="EC" id="3.5.1.2" evidence="3"/>
<dbReference type="PROSITE" id="PS50297">
    <property type="entry name" value="ANK_REP_REGION"/>
    <property type="match status" value="1"/>
</dbReference>
<feature type="compositionally biased region" description="Basic and acidic residues" evidence="6">
    <location>
        <begin position="226"/>
        <end position="260"/>
    </location>
</feature>
<dbReference type="Gene3D" id="1.25.40.20">
    <property type="entry name" value="Ankyrin repeat-containing domain"/>
    <property type="match status" value="1"/>
</dbReference>
<comment type="caution">
    <text evidence="7">The sequence shown here is derived from an EMBL/GenBank/DDBJ whole genome shotgun (WGS) entry which is preliminary data.</text>
</comment>
<reference evidence="7" key="1">
    <citation type="journal article" date="2021" name="Mol. Ecol. Resour.">
        <title>Apolygus lucorum genome provides insights into omnivorousness and mesophyll feeding.</title>
        <authorList>
            <person name="Liu Y."/>
            <person name="Liu H."/>
            <person name="Wang H."/>
            <person name="Huang T."/>
            <person name="Liu B."/>
            <person name="Yang B."/>
            <person name="Yin L."/>
            <person name="Li B."/>
            <person name="Zhang Y."/>
            <person name="Zhang S."/>
            <person name="Jiang F."/>
            <person name="Zhang X."/>
            <person name="Ren Y."/>
            <person name="Wang B."/>
            <person name="Wang S."/>
            <person name="Lu Y."/>
            <person name="Wu K."/>
            <person name="Fan W."/>
            <person name="Wang G."/>
        </authorList>
    </citation>
    <scope>NUCLEOTIDE SEQUENCE</scope>
    <source>
        <strain evidence="7">12Hb</strain>
    </source>
</reference>
<dbReference type="GO" id="GO:0006543">
    <property type="term" value="P:L-glutamine catabolic process"/>
    <property type="evidence" value="ECO:0007669"/>
    <property type="project" value="TreeGrafter"/>
</dbReference>
<dbReference type="InterPro" id="IPR002110">
    <property type="entry name" value="Ankyrin_rpt"/>
</dbReference>
<dbReference type="AlphaFoldDB" id="A0A6A4K6D3"/>
<dbReference type="InterPro" id="IPR012338">
    <property type="entry name" value="Beta-lactam/transpept-like"/>
</dbReference>
<dbReference type="EMBL" id="WIXP02000003">
    <property type="protein sequence ID" value="KAF6213432.1"/>
    <property type="molecule type" value="Genomic_DNA"/>
</dbReference>